<evidence type="ECO:0000313" key="3">
    <source>
        <dbReference type="EMBL" id="EGE08227.1"/>
    </source>
</evidence>
<dbReference type="PANTHER" id="PTHR13639">
    <property type="entry name" value="CYTOCHROME C OXIDASE ASSEMBLY FACTOR 4 HOMOLOG, MITOCHONDRIAL"/>
    <property type="match status" value="1"/>
</dbReference>
<dbReference type="GO" id="GO:0005758">
    <property type="term" value="C:mitochondrial intermembrane space"/>
    <property type="evidence" value="ECO:0007669"/>
    <property type="project" value="InterPro"/>
</dbReference>
<dbReference type="PROSITE" id="PS51808">
    <property type="entry name" value="CHCH"/>
    <property type="match status" value="1"/>
</dbReference>
<dbReference type="GO" id="GO:0033617">
    <property type="term" value="P:mitochondrial respiratory chain complex IV assembly"/>
    <property type="evidence" value="ECO:0007669"/>
    <property type="project" value="InterPro"/>
</dbReference>
<dbReference type="eggNOG" id="ENOG502RV4Q">
    <property type="taxonomic scope" value="Eukaryota"/>
</dbReference>
<accession>F2Q259</accession>
<gene>
    <name evidence="3" type="ORF">TEQG_07155</name>
</gene>
<dbReference type="Pfam" id="PF06747">
    <property type="entry name" value="CHCH"/>
    <property type="match status" value="1"/>
</dbReference>
<proteinExistence type="predicted"/>
<keyword evidence="1" id="KW-1015">Disulfide bond</keyword>
<name>F2Q259_TRIEC</name>
<evidence type="ECO:0000256" key="1">
    <source>
        <dbReference type="ARBA" id="ARBA00023157"/>
    </source>
</evidence>
<dbReference type="HOGENOM" id="CLU_169171_1_0_1"/>
<dbReference type="InterPro" id="IPR010625">
    <property type="entry name" value="CHCH"/>
</dbReference>
<dbReference type="VEuPathDB" id="FungiDB:TEQG_07155"/>
<feature type="domain" description="CHCH" evidence="2">
    <location>
        <begin position="46"/>
        <end position="79"/>
    </location>
</feature>
<evidence type="ECO:0000313" key="4">
    <source>
        <dbReference type="Proteomes" id="UP000009169"/>
    </source>
</evidence>
<protein>
    <recommendedName>
        <fullName evidence="2">CHCH domain-containing protein</fullName>
    </recommendedName>
</protein>
<dbReference type="InterPro" id="IPR039870">
    <property type="entry name" value="Coa4-like"/>
</dbReference>
<evidence type="ECO:0000259" key="2">
    <source>
        <dbReference type="Pfam" id="PF06747"/>
    </source>
</evidence>
<dbReference type="AlphaFoldDB" id="F2Q259"/>
<organism evidence="3 4">
    <name type="scientific">Trichophyton equinum (strain ATCC MYA-4606 / CBS 127.97)</name>
    <name type="common">Horse ringworm fungus</name>
    <dbReference type="NCBI Taxonomy" id="559882"/>
    <lineage>
        <taxon>Eukaryota</taxon>
        <taxon>Fungi</taxon>
        <taxon>Dikarya</taxon>
        <taxon>Ascomycota</taxon>
        <taxon>Pezizomycotina</taxon>
        <taxon>Eurotiomycetes</taxon>
        <taxon>Eurotiomycetidae</taxon>
        <taxon>Onygenales</taxon>
        <taxon>Arthrodermataceae</taxon>
        <taxon>Trichophyton</taxon>
    </lineage>
</organism>
<dbReference type="EMBL" id="DS995775">
    <property type="protein sequence ID" value="EGE08227.1"/>
    <property type="molecule type" value="Genomic_DNA"/>
</dbReference>
<keyword evidence="4" id="KW-1185">Reference proteome</keyword>
<dbReference type="Proteomes" id="UP000009169">
    <property type="component" value="Unassembled WGS sequence"/>
</dbReference>
<reference evidence="4" key="1">
    <citation type="journal article" date="2012" name="MBio">
        <title>Comparative genome analysis of Trichophyton rubrum and related dermatophytes reveals candidate genes involved in infection.</title>
        <authorList>
            <person name="Martinez D.A."/>
            <person name="Oliver B.G."/>
            <person name="Graeser Y."/>
            <person name="Goldberg J.M."/>
            <person name="Li W."/>
            <person name="Martinez-Rossi N.M."/>
            <person name="Monod M."/>
            <person name="Shelest E."/>
            <person name="Barton R.C."/>
            <person name="Birch E."/>
            <person name="Brakhage A.A."/>
            <person name="Chen Z."/>
            <person name="Gurr S.J."/>
            <person name="Heiman D."/>
            <person name="Heitman J."/>
            <person name="Kosti I."/>
            <person name="Rossi A."/>
            <person name="Saif S."/>
            <person name="Samalova M."/>
            <person name="Saunders C.W."/>
            <person name="Shea T."/>
            <person name="Summerbell R.C."/>
            <person name="Xu J."/>
            <person name="Young S."/>
            <person name="Zeng Q."/>
            <person name="Birren B.W."/>
            <person name="Cuomo C.A."/>
            <person name="White T.C."/>
        </authorList>
    </citation>
    <scope>NUCLEOTIDE SEQUENCE [LARGE SCALE GENOMIC DNA]</scope>
    <source>
        <strain evidence="4">ATCC MYA-4606 / CBS 127.97</strain>
    </source>
</reference>
<dbReference type="PANTHER" id="PTHR13639:SF2">
    <property type="entry name" value="CYTOCHROME C OXIDASE ASSEMBLY FACTOR 4 HOMOLOG, MITOCHONDRIAL"/>
    <property type="match status" value="1"/>
</dbReference>
<sequence>MSGTEKRPQTVQVDDDEPDDWYLSSASLFSSLFVCLRDKRIFSTGCADEQLKMNDCYYAKRDWRACSKEMQAFRECWKRHGNDQRTETRDA</sequence>